<proteinExistence type="predicted"/>
<evidence type="ECO:0000313" key="1">
    <source>
        <dbReference type="EMBL" id="DAE05573.1"/>
    </source>
</evidence>
<reference evidence="1" key="1">
    <citation type="journal article" date="2021" name="Proc. Natl. Acad. Sci. U.S.A.">
        <title>A Catalog of Tens of Thousands of Viruses from Human Metagenomes Reveals Hidden Associations with Chronic Diseases.</title>
        <authorList>
            <person name="Tisza M.J."/>
            <person name="Buck C.B."/>
        </authorList>
    </citation>
    <scope>NUCLEOTIDE SEQUENCE</scope>
    <source>
        <strain evidence="1">CtuQh21</strain>
    </source>
</reference>
<accession>A0A8S5PG32</accession>
<dbReference type="EMBL" id="BK015412">
    <property type="protein sequence ID" value="DAE05573.1"/>
    <property type="molecule type" value="Genomic_DNA"/>
</dbReference>
<sequence length="31" mass="3589">MKEVAQQGHHDDGVMTEGICLQMRKFPLIEF</sequence>
<organism evidence="1">
    <name type="scientific">Podoviridae sp. ctuQh21</name>
    <dbReference type="NCBI Taxonomy" id="2825284"/>
    <lineage>
        <taxon>Viruses</taxon>
        <taxon>Duplodnaviria</taxon>
        <taxon>Heunggongvirae</taxon>
        <taxon>Uroviricota</taxon>
        <taxon>Caudoviricetes</taxon>
    </lineage>
</organism>
<name>A0A8S5PG32_9CAUD</name>
<protein>
    <submittedName>
        <fullName evidence="1">Uncharacterized protein</fullName>
    </submittedName>
</protein>